<comment type="catalytic activity">
    <reaction evidence="8">
        <text>O-phospho-L-seryl-[protein] + H2O = L-seryl-[protein] + phosphate</text>
        <dbReference type="Rhea" id="RHEA:20629"/>
        <dbReference type="Rhea" id="RHEA-COMP:9863"/>
        <dbReference type="Rhea" id="RHEA-COMP:11604"/>
        <dbReference type="ChEBI" id="CHEBI:15377"/>
        <dbReference type="ChEBI" id="CHEBI:29999"/>
        <dbReference type="ChEBI" id="CHEBI:43474"/>
        <dbReference type="ChEBI" id="CHEBI:83421"/>
        <dbReference type="EC" id="3.1.3.16"/>
    </reaction>
</comment>
<comment type="catalytic activity">
    <reaction evidence="9">
        <text>O-phospho-L-threonyl-[protein] + H2O = L-threonyl-[protein] + phosphate</text>
        <dbReference type="Rhea" id="RHEA:47004"/>
        <dbReference type="Rhea" id="RHEA-COMP:11060"/>
        <dbReference type="Rhea" id="RHEA-COMP:11605"/>
        <dbReference type="ChEBI" id="CHEBI:15377"/>
        <dbReference type="ChEBI" id="CHEBI:30013"/>
        <dbReference type="ChEBI" id="CHEBI:43474"/>
        <dbReference type="ChEBI" id="CHEBI:61977"/>
        <dbReference type="EC" id="3.1.3.16"/>
    </reaction>
</comment>
<evidence type="ECO:0000256" key="3">
    <source>
        <dbReference type="ARBA" id="ARBA00008601"/>
    </source>
</evidence>
<keyword evidence="5" id="KW-0378">Hydrolase</keyword>
<dbReference type="Pfam" id="PF00782">
    <property type="entry name" value="DSPc"/>
    <property type="match status" value="1"/>
</dbReference>
<dbReference type="InterPro" id="IPR029021">
    <property type="entry name" value="Prot-tyrosine_phosphatase-like"/>
</dbReference>
<evidence type="ECO:0000256" key="6">
    <source>
        <dbReference type="ARBA" id="ARBA00022912"/>
    </source>
</evidence>
<dbReference type="PANTHER" id="PTHR10159:SF511">
    <property type="entry name" value="DUAL SPECIFICITY PROTEIN PHOSPHATASE 1"/>
    <property type="match status" value="1"/>
</dbReference>
<keyword evidence="4" id="KW-0963">Cytoplasm</keyword>
<dbReference type="CDD" id="cd14498">
    <property type="entry name" value="DSP"/>
    <property type="match status" value="1"/>
</dbReference>
<dbReference type="InterPro" id="IPR000340">
    <property type="entry name" value="Dual-sp_phosphatase_cat-dom"/>
</dbReference>
<dbReference type="AlphaFoldDB" id="D5A7T6"/>
<evidence type="ECO:0000256" key="8">
    <source>
        <dbReference type="ARBA" id="ARBA00047761"/>
    </source>
</evidence>
<organism evidence="14">
    <name type="scientific">Picea sitchensis</name>
    <name type="common">Sitka spruce</name>
    <name type="synonym">Pinus sitchensis</name>
    <dbReference type="NCBI Taxonomy" id="3332"/>
    <lineage>
        <taxon>Eukaryota</taxon>
        <taxon>Viridiplantae</taxon>
        <taxon>Streptophyta</taxon>
        <taxon>Embryophyta</taxon>
        <taxon>Tracheophyta</taxon>
        <taxon>Spermatophyta</taxon>
        <taxon>Pinopsida</taxon>
        <taxon>Pinidae</taxon>
        <taxon>Conifers I</taxon>
        <taxon>Pinales</taxon>
        <taxon>Pinaceae</taxon>
        <taxon>Picea</taxon>
    </lineage>
</organism>
<dbReference type="GO" id="GO:0017017">
    <property type="term" value="F:MAP kinase tyrosine/serine/threonine phosphatase activity"/>
    <property type="evidence" value="ECO:0007669"/>
    <property type="project" value="TreeGrafter"/>
</dbReference>
<dbReference type="SMART" id="SM00195">
    <property type="entry name" value="DSPc"/>
    <property type="match status" value="1"/>
</dbReference>
<comment type="subcellular location">
    <subcellularLocation>
        <location evidence="2">Cytoplasm</location>
    </subcellularLocation>
    <subcellularLocation>
        <location evidence="1">Nucleus</location>
    </subcellularLocation>
</comment>
<feature type="domain" description="Tyrosine-protein phosphatase" evidence="12">
    <location>
        <begin position="22"/>
        <end position="163"/>
    </location>
</feature>
<dbReference type="GO" id="GO:0043409">
    <property type="term" value="P:negative regulation of MAPK cascade"/>
    <property type="evidence" value="ECO:0007669"/>
    <property type="project" value="TreeGrafter"/>
</dbReference>
<feature type="domain" description="Tyrosine specific protein phosphatases" evidence="13">
    <location>
        <begin position="84"/>
        <end position="142"/>
    </location>
</feature>
<dbReference type="PRINTS" id="PR01908">
    <property type="entry name" value="ADSPHPHTASE"/>
</dbReference>
<dbReference type="GO" id="GO:0004722">
    <property type="term" value="F:protein serine/threonine phosphatase activity"/>
    <property type="evidence" value="ECO:0007669"/>
    <property type="project" value="UniProtKB-EC"/>
</dbReference>
<evidence type="ECO:0000256" key="7">
    <source>
        <dbReference type="ARBA" id="ARBA00023242"/>
    </source>
</evidence>
<dbReference type="InterPro" id="IPR003595">
    <property type="entry name" value="Tyr_Pase_cat"/>
</dbReference>
<sequence length="169" mass="18741">MLTNLLVTPRLIPLVLNGRLCCCCNCFKGLFLGSVGAASNKGVLKSLNITHVLLVANALVPAYPRDFKYMQVEVLDSVNTNLVQHFEECFSFIDEAKREGGGVLVHCFAGRSRSVTVIVAYLMKTHQMSLSEALELVRSKRPQAAPNQGFLQQLQSFENRLRVNQGTKE</sequence>
<dbReference type="InterPro" id="IPR000387">
    <property type="entry name" value="Tyr_Pase_dom"/>
</dbReference>
<evidence type="ECO:0000256" key="5">
    <source>
        <dbReference type="ARBA" id="ARBA00022801"/>
    </source>
</evidence>
<dbReference type="GO" id="GO:0005737">
    <property type="term" value="C:cytoplasm"/>
    <property type="evidence" value="ECO:0007669"/>
    <property type="project" value="UniProtKB-SubCell"/>
</dbReference>
<keyword evidence="7" id="KW-0539">Nucleus</keyword>
<proteinExistence type="evidence at transcript level"/>
<evidence type="ECO:0000313" key="14">
    <source>
        <dbReference type="EMBL" id="ADE75605.1"/>
    </source>
</evidence>
<evidence type="ECO:0000259" key="13">
    <source>
        <dbReference type="PROSITE" id="PS50056"/>
    </source>
</evidence>
<evidence type="ECO:0000256" key="9">
    <source>
        <dbReference type="ARBA" id="ARBA00048336"/>
    </source>
</evidence>
<dbReference type="InterPro" id="IPR020422">
    <property type="entry name" value="TYR_PHOSPHATASE_DUAL_dom"/>
</dbReference>
<keyword evidence="6" id="KW-0904">Protein phosphatase</keyword>
<name>D5A7T6_PICSI</name>
<dbReference type="GO" id="GO:0005634">
    <property type="term" value="C:nucleus"/>
    <property type="evidence" value="ECO:0007669"/>
    <property type="project" value="UniProtKB-SubCell"/>
</dbReference>
<dbReference type="SMART" id="SM00404">
    <property type="entry name" value="PTPc_motif"/>
    <property type="match status" value="1"/>
</dbReference>
<dbReference type="PANTHER" id="PTHR10159">
    <property type="entry name" value="DUAL SPECIFICITY PROTEIN PHOSPHATASE"/>
    <property type="match status" value="1"/>
</dbReference>
<dbReference type="SUPFAM" id="SSF52799">
    <property type="entry name" value="(Phosphotyrosine protein) phosphatases II"/>
    <property type="match status" value="1"/>
</dbReference>
<dbReference type="Gene3D" id="3.90.190.10">
    <property type="entry name" value="Protein tyrosine phosphatase superfamily"/>
    <property type="match status" value="1"/>
</dbReference>
<dbReference type="FunFam" id="3.90.190.10:FF:000056">
    <property type="entry name" value="Dual specificity phosphatase 12"/>
    <property type="match status" value="1"/>
</dbReference>
<comment type="catalytic activity">
    <reaction evidence="10">
        <text>O-phospho-L-tyrosyl-[protein] + H2O = L-tyrosyl-[protein] + phosphate</text>
        <dbReference type="Rhea" id="RHEA:10684"/>
        <dbReference type="Rhea" id="RHEA-COMP:10136"/>
        <dbReference type="Rhea" id="RHEA-COMP:20101"/>
        <dbReference type="ChEBI" id="CHEBI:15377"/>
        <dbReference type="ChEBI" id="CHEBI:43474"/>
        <dbReference type="ChEBI" id="CHEBI:46858"/>
        <dbReference type="ChEBI" id="CHEBI:61978"/>
        <dbReference type="EC" id="3.1.3.48"/>
    </reaction>
</comment>
<feature type="signal peptide" evidence="11">
    <location>
        <begin position="1"/>
        <end position="17"/>
    </location>
</feature>
<evidence type="ECO:0000256" key="2">
    <source>
        <dbReference type="ARBA" id="ARBA00004496"/>
    </source>
</evidence>
<protein>
    <submittedName>
        <fullName evidence="14">Uncharacterized protein</fullName>
    </submittedName>
</protein>
<dbReference type="GO" id="GO:0033550">
    <property type="term" value="F:MAP kinase tyrosine phosphatase activity"/>
    <property type="evidence" value="ECO:0007669"/>
    <property type="project" value="TreeGrafter"/>
</dbReference>
<evidence type="ECO:0000259" key="12">
    <source>
        <dbReference type="PROSITE" id="PS50054"/>
    </source>
</evidence>
<dbReference type="GO" id="GO:0008330">
    <property type="term" value="F:protein tyrosine/threonine phosphatase activity"/>
    <property type="evidence" value="ECO:0007669"/>
    <property type="project" value="TreeGrafter"/>
</dbReference>
<evidence type="ECO:0000256" key="4">
    <source>
        <dbReference type="ARBA" id="ARBA00022490"/>
    </source>
</evidence>
<dbReference type="PROSITE" id="PS50054">
    <property type="entry name" value="TYR_PHOSPHATASE_DUAL"/>
    <property type="match status" value="1"/>
</dbReference>
<dbReference type="PROSITE" id="PS50056">
    <property type="entry name" value="TYR_PHOSPHATASE_2"/>
    <property type="match status" value="1"/>
</dbReference>
<accession>D5A7T6</accession>
<dbReference type="EMBL" id="BT122214">
    <property type="protein sequence ID" value="ADE75605.1"/>
    <property type="molecule type" value="mRNA"/>
</dbReference>
<evidence type="ECO:0000256" key="1">
    <source>
        <dbReference type="ARBA" id="ARBA00004123"/>
    </source>
</evidence>
<evidence type="ECO:0000256" key="10">
    <source>
        <dbReference type="ARBA" id="ARBA00051722"/>
    </source>
</evidence>
<keyword evidence="11" id="KW-0732">Signal</keyword>
<evidence type="ECO:0000256" key="11">
    <source>
        <dbReference type="SAM" id="SignalP"/>
    </source>
</evidence>
<comment type="similarity">
    <text evidence="3">Belongs to the protein-tyrosine phosphatase family. Non-receptor class dual specificity subfamily.</text>
</comment>
<reference evidence="14" key="1">
    <citation type="submission" date="2010-04" db="EMBL/GenBank/DDBJ databases">
        <authorList>
            <person name="Reid K.E."/>
            <person name="Liao N."/>
            <person name="Chan S."/>
            <person name="Docking R."/>
            <person name="Taylor G."/>
            <person name="Moore R."/>
            <person name="Mayo M."/>
            <person name="Munro S."/>
            <person name="King J."/>
            <person name="Yanchuk A."/>
            <person name="Holt R."/>
            <person name="Jones S."/>
            <person name="Marra M."/>
            <person name="Ritland C.E."/>
            <person name="Ritland K."/>
            <person name="Bohlmann J."/>
        </authorList>
    </citation>
    <scope>NUCLEOTIDE SEQUENCE</scope>
    <source>
        <tissue evidence="14">Buds collected with no treatment. Collection October 2007</tissue>
    </source>
</reference>
<feature type="chain" id="PRO_5003069098" evidence="11">
    <location>
        <begin position="18"/>
        <end position="169"/>
    </location>
</feature>